<dbReference type="NCBIfam" id="TIGR03593">
    <property type="entry name" value="yidC_nterm"/>
    <property type="match status" value="1"/>
</dbReference>
<dbReference type="AlphaFoldDB" id="A0A831ZL87"/>
<dbReference type="GO" id="GO:0015031">
    <property type="term" value="P:protein transport"/>
    <property type="evidence" value="ECO:0007669"/>
    <property type="project" value="UniProtKB-KW"/>
</dbReference>
<keyword evidence="10 13" id="KW-0143">Chaperone</keyword>
<dbReference type="CDD" id="cd19961">
    <property type="entry name" value="EcYidC-like_peri"/>
    <property type="match status" value="1"/>
</dbReference>
<keyword evidence="6 13" id="KW-0812">Transmembrane</keyword>
<dbReference type="PRINTS" id="PR01900">
    <property type="entry name" value="YIDCPROTEIN"/>
</dbReference>
<evidence type="ECO:0000256" key="1">
    <source>
        <dbReference type="ARBA" id="ARBA00004429"/>
    </source>
</evidence>
<evidence type="ECO:0000256" key="2">
    <source>
        <dbReference type="ARBA" id="ARBA00010527"/>
    </source>
</evidence>
<proteinExistence type="inferred from homology"/>
<evidence type="ECO:0000256" key="14">
    <source>
        <dbReference type="SAM" id="MobiDB-lite"/>
    </source>
</evidence>
<keyword evidence="7 13" id="KW-0653">Protein transport</keyword>
<evidence type="ECO:0000256" key="7">
    <source>
        <dbReference type="ARBA" id="ARBA00022927"/>
    </source>
</evidence>
<feature type="transmembrane region" description="Helical" evidence="13">
    <location>
        <begin position="519"/>
        <end position="543"/>
    </location>
</feature>
<keyword evidence="5 13" id="KW-1003">Cell membrane</keyword>
<dbReference type="Pfam" id="PF14849">
    <property type="entry name" value="YidC_periplas"/>
    <property type="match status" value="1"/>
</dbReference>
<dbReference type="InterPro" id="IPR028053">
    <property type="entry name" value="Membr_insert_YidC_N"/>
</dbReference>
<comment type="subunit">
    <text evidence="13">Interacts with the Sec translocase complex via SecD. Specifically interacts with transmembrane segments of nascent integral membrane proteins during membrane integration.</text>
</comment>
<dbReference type="HAMAP" id="MF_01810">
    <property type="entry name" value="YidC_type1"/>
    <property type="match status" value="1"/>
</dbReference>
<reference evidence="17" key="1">
    <citation type="journal article" date="2020" name="mSystems">
        <title>Genome- and Community-Level Interaction Insights into Carbon Utilization and Element Cycling Functions of Hydrothermarchaeota in Hydrothermal Sediment.</title>
        <authorList>
            <person name="Zhou Z."/>
            <person name="Liu Y."/>
            <person name="Xu W."/>
            <person name="Pan J."/>
            <person name="Luo Z.H."/>
            <person name="Li M."/>
        </authorList>
    </citation>
    <scope>NUCLEOTIDE SEQUENCE [LARGE SCALE GENOMIC DNA]</scope>
    <source>
        <strain evidence="17">SpSt-456</strain>
    </source>
</reference>
<evidence type="ECO:0000256" key="9">
    <source>
        <dbReference type="ARBA" id="ARBA00023136"/>
    </source>
</evidence>
<gene>
    <name evidence="13 17" type="primary">yidC</name>
    <name evidence="17" type="ORF">ENS06_10230</name>
</gene>
<evidence type="ECO:0000256" key="12">
    <source>
        <dbReference type="ARBA" id="ARBA00033342"/>
    </source>
</evidence>
<evidence type="ECO:0000256" key="13">
    <source>
        <dbReference type="HAMAP-Rule" id="MF_01810"/>
    </source>
</evidence>
<accession>A0A831ZL87</accession>
<dbReference type="PRINTS" id="PR00701">
    <property type="entry name" value="60KDINNERMP"/>
</dbReference>
<dbReference type="CDD" id="cd20070">
    <property type="entry name" value="5TM_YidC_Alb3"/>
    <property type="match status" value="1"/>
</dbReference>
<dbReference type="EMBL" id="DSTK01000032">
    <property type="protein sequence ID" value="HFK97681.1"/>
    <property type="molecule type" value="Genomic_DNA"/>
</dbReference>
<keyword evidence="4 13" id="KW-0813">Transport</keyword>
<feature type="transmembrane region" description="Helical" evidence="13">
    <location>
        <begin position="367"/>
        <end position="386"/>
    </location>
</feature>
<dbReference type="InterPro" id="IPR047196">
    <property type="entry name" value="YidC_ALB_C"/>
</dbReference>
<comment type="similarity">
    <text evidence="2 13">Belongs to the OXA1/ALB3/YidC family. Type 1 subfamily.</text>
</comment>
<keyword evidence="8 13" id="KW-1133">Transmembrane helix</keyword>
<evidence type="ECO:0000256" key="4">
    <source>
        <dbReference type="ARBA" id="ARBA00022448"/>
    </source>
</evidence>
<comment type="caution">
    <text evidence="17">The sequence shown here is derived from an EMBL/GenBank/DDBJ whole genome shotgun (WGS) entry which is preliminary data.</text>
</comment>
<evidence type="ECO:0000259" key="16">
    <source>
        <dbReference type="Pfam" id="PF14849"/>
    </source>
</evidence>
<feature type="transmembrane region" description="Helical" evidence="13">
    <location>
        <begin position="432"/>
        <end position="457"/>
    </location>
</feature>
<comment type="function">
    <text evidence="13">Required for the insertion and/or proper folding and/or complex formation of integral membrane proteins into the membrane. Involved in integration of membrane proteins that insert both dependently and independently of the Sec translocase complex, as well as at least some lipoproteins. Aids folding of multispanning membrane proteins.</text>
</comment>
<dbReference type="InterPro" id="IPR001708">
    <property type="entry name" value="YidC/ALB3/OXA1/COX18"/>
</dbReference>
<evidence type="ECO:0000256" key="5">
    <source>
        <dbReference type="ARBA" id="ARBA00022475"/>
    </source>
</evidence>
<dbReference type="Pfam" id="PF02096">
    <property type="entry name" value="60KD_IMP"/>
    <property type="match status" value="1"/>
</dbReference>
<feature type="region of interest" description="Disordered" evidence="14">
    <location>
        <begin position="29"/>
        <end position="78"/>
    </location>
</feature>
<evidence type="ECO:0000256" key="11">
    <source>
        <dbReference type="ARBA" id="ARBA00033245"/>
    </source>
</evidence>
<dbReference type="Gene3D" id="2.70.98.90">
    <property type="match status" value="1"/>
</dbReference>
<evidence type="ECO:0000313" key="17">
    <source>
        <dbReference type="EMBL" id="HFK97681.1"/>
    </source>
</evidence>
<dbReference type="GO" id="GO:0051205">
    <property type="term" value="P:protein insertion into membrane"/>
    <property type="evidence" value="ECO:0007669"/>
    <property type="project" value="TreeGrafter"/>
</dbReference>
<comment type="subcellular location">
    <subcellularLocation>
        <location evidence="1">Cell inner membrane</location>
        <topology evidence="1">Multi-pass membrane protein</topology>
    </subcellularLocation>
    <subcellularLocation>
        <location evidence="13">Cell membrane</location>
        <topology evidence="13">Multi-pass membrane protein</topology>
    </subcellularLocation>
</comment>
<keyword evidence="9 13" id="KW-0472">Membrane</keyword>
<protein>
    <recommendedName>
        <fullName evidence="3 13">Membrane protein insertase YidC</fullName>
    </recommendedName>
    <alternativeName>
        <fullName evidence="12 13">Foldase YidC</fullName>
    </alternativeName>
    <alternativeName>
        <fullName evidence="11 13">Membrane integrase YidC</fullName>
    </alternativeName>
    <alternativeName>
        <fullName evidence="13">Membrane protein YidC</fullName>
    </alternativeName>
</protein>
<dbReference type="GO" id="GO:0005886">
    <property type="term" value="C:plasma membrane"/>
    <property type="evidence" value="ECO:0007669"/>
    <property type="project" value="UniProtKB-SubCell"/>
</dbReference>
<name>A0A831ZL87_9BACT</name>
<evidence type="ECO:0000256" key="8">
    <source>
        <dbReference type="ARBA" id="ARBA00022989"/>
    </source>
</evidence>
<feature type="transmembrane region" description="Helical" evidence="13">
    <location>
        <begin position="477"/>
        <end position="498"/>
    </location>
</feature>
<evidence type="ECO:0000256" key="6">
    <source>
        <dbReference type="ARBA" id="ARBA00022692"/>
    </source>
</evidence>
<dbReference type="GO" id="GO:0032977">
    <property type="term" value="F:membrane insertase activity"/>
    <property type="evidence" value="ECO:0007669"/>
    <property type="project" value="InterPro"/>
</dbReference>
<dbReference type="PANTHER" id="PTHR12428">
    <property type="entry name" value="OXA1"/>
    <property type="match status" value="1"/>
</dbReference>
<dbReference type="InterPro" id="IPR019998">
    <property type="entry name" value="Membr_insert_YidC"/>
</dbReference>
<dbReference type="InterPro" id="IPR038221">
    <property type="entry name" value="YidC_periplasmic_sf"/>
</dbReference>
<evidence type="ECO:0000256" key="10">
    <source>
        <dbReference type="ARBA" id="ARBA00023186"/>
    </source>
</evidence>
<dbReference type="PANTHER" id="PTHR12428:SF65">
    <property type="entry name" value="CYTOCHROME C OXIDASE ASSEMBLY PROTEIN COX18, MITOCHONDRIAL"/>
    <property type="match status" value="1"/>
</dbReference>
<sequence length="559" mass="62987">MEKRALLAFALSLAVLFLWEIFLSPDASRKATQPSAPQTAPQAQPQSPAAPSASFTPSASQATVDLQSVPQQHAAPVPAKAKSWVVDTPLYTAKISSAGGRIESFTLKKHRQKVDPASPLMDLIPSKGAGYLPLAVDLIQHKDWPLATMPYDGDGPVEIRLNAGDGEKTVALSAEIPGAVRVKKLLRFSPETYAVGVEVVVENLSEAPWTDQLGISSYAMPFDGVESSYNMSHVTVFKNGSLNQFDQKSLKKETPVLKPPMHWIGYENNYFIQALLPSVQEHFQVAPRLLDPDSGLLQLVYLTDPFTVAPGAAVTVSNVYYWGPKELEALKRADSRLERALDFGWFSFLAKPLLIFLRWLYNYLHNYGVAIIILTVIIKILFWPLTHKSYKSMQIMKKIQPKMAQIREKYKDDREKLNQELMMLYRTYKVNPLGGCLPMVLQIPVFFALYRMLYGAIELRHQPFWLWINDLTAPDRLFIGFDVPYLGGIPVLTLLMGASMFIQQKMTPSAGDPRQEKMMLMMPVIFTVFFVNFPSGLVLYWFVNNVLSIVQQYWINRYA</sequence>
<feature type="compositionally biased region" description="Low complexity" evidence="14">
    <location>
        <begin position="31"/>
        <end position="63"/>
    </location>
</feature>
<evidence type="ECO:0000256" key="3">
    <source>
        <dbReference type="ARBA" id="ARBA00015325"/>
    </source>
</evidence>
<dbReference type="NCBIfam" id="TIGR03592">
    <property type="entry name" value="yidC_oxa1_cterm"/>
    <property type="match status" value="1"/>
</dbReference>
<organism evidence="17">
    <name type="scientific">Desulfacinum infernum</name>
    <dbReference type="NCBI Taxonomy" id="35837"/>
    <lineage>
        <taxon>Bacteria</taxon>
        <taxon>Pseudomonadati</taxon>
        <taxon>Thermodesulfobacteriota</taxon>
        <taxon>Syntrophobacteria</taxon>
        <taxon>Syntrophobacterales</taxon>
        <taxon>Syntrophobacteraceae</taxon>
        <taxon>Desulfacinum</taxon>
    </lineage>
</organism>
<evidence type="ECO:0000259" key="15">
    <source>
        <dbReference type="Pfam" id="PF02096"/>
    </source>
</evidence>
<dbReference type="InterPro" id="IPR028055">
    <property type="entry name" value="YidC/Oxa/ALB_C"/>
</dbReference>
<feature type="domain" description="Membrane insertase YidC N-terminal" evidence="16">
    <location>
        <begin position="84"/>
        <end position="354"/>
    </location>
</feature>
<feature type="domain" description="Membrane insertase YidC/Oxa/ALB C-terminal" evidence="15">
    <location>
        <begin position="367"/>
        <end position="557"/>
    </location>
</feature>